<evidence type="ECO:0000256" key="13">
    <source>
        <dbReference type="ARBA" id="ARBA00023136"/>
    </source>
</evidence>
<dbReference type="OrthoDB" id="2789670at2759"/>
<sequence length="365" mass="41874">MWMLILLFLSLILAFYFFLTSNYGYWKKRGVPHQPISIFFGNLKESIFMKKSLVQLYAEMYNAYPHLLYVGFYKIRQPAILVRDSELLKSVLISEFNSFHDNDVHIDEKTDPMFGKNPFVLKGDRWKVTRNQLIPCFTAKKIKSMFPLIEEVGKKIVAYLNRTPEAWGNEGLETKELAAKFTTDAIAICAFGLEGRAFEEPNPEFREIGKKFLTPSLMLALTHLLLMLIPSLANVLNAKIFPDEVANYFRALVNNTLKYRKENNIVRGDFLNVMKEFNSKLGEDVFSNDDIAAHAASFYADGYETGAITISYALYELAVNLDVQAKLRSEIDNILAKNGGKLSYEDLVENTYLDNVFYVNIHLLR</sequence>
<dbReference type="Pfam" id="PF00067">
    <property type="entry name" value="p450"/>
    <property type="match status" value="1"/>
</dbReference>
<keyword evidence="12" id="KW-0503">Monooxygenase</keyword>
<evidence type="ECO:0000256" key="3">
    <source>
        <dbReference type="ARBA" id="ARBA00004174"/>
    </source>
</evidence>
<dbReference type="AlphaFoldDB" id="A0A8K0CXR1"/>
<dbReference type="GO" id="GO:0005789">
    <property type="term" value="C:endoplasmic reticulum membrane"/>
    <property type="evidence" value="ECO:0007669"/>
    <property type="project" value="UniProtKB-SubCell"/>
</dbReference>
<dbReference type="GO" id="GO:0005506">
    <property type="term" value="F:iron ion binding"/>
    <property type="evidence" value="ECO:0007669"/>
    <property type="project" value="InterPro"/>
</dbReference>
<evidence type="ECO:0000313" key="14">
    <source>
        <dbReference type="EMBL" id="KAF2892342.1"/>
    </source>
</evidence>
<dbReference type="PRINTS" id="PR00464">
    <property type="entry name" value="EP450II"/>
</dbReference>
<keyword evidence="6" id="KW-0349">Heme</keyword>
<evidence type="ECO:0000256" key="10">
    <source>
        <dbReference type="ARBA" id="ARBA00023002"/>
    </source>
</evidence>
<reference evidence="14" key="1">
    <citation type="submission" date="2019-08" db="EMBL/GenBank/DDBJ databases">
        <title>The genome of the North American firefly Photinus pyralis.</title>
        <authorList>
            <consortium name="Photinus pyralis genome working group"/>
            <person name="Fallon T.R."/>
            <person name="Sander Lower S.E."/>
            <person name="Weng J.-K."/>
        </authorList>
    </citation>
    <scope>NUCLEOTIDE SEQUENCE</scope>
    <source>
        <strain evidence="14">TRF0915ILg1</strain>
        <tissue evidence="14">Whole body</tissue>
    </source>
</reference>
<evidence type="ECO:0000256" key="1">
    <source>
        <dbReference type="ARBA" id="ARBA00001971"/>
    </source>
</evidence>
<keyword evidence="13" id="KW-0472">Membrane</keyword>
<dbReference type="InterPro" id="IPR002402">
    <property type="entry name" value="Cyt_P450_E_grp-II"/>
</dbReference>
<dbReference type="InterPro" id="IPR001128">
    <property type="entry name" value="Cyt_P450"/>
</dbReference>
<dbReference type="SUPFAM" id="SSF48264">
    <property type="entry name" value="Cytochrome P450"/>
    <property type="match status" value="1"/>
</dbReference>
<evidence type="ECO:0000256" key="5">
    <source>
        <dbReference type="ARBA" id="ARBA00010617"/>
    </source>
</evidence>
<keyword evidence="15" id="KW-1185">Reference proteome</keyword>
<dbReference type="Gene3D" id="1.10.630.10">
    <property type="entry name" value="Cytochrome P450"/>
    <property type="match status" value="1"/>
</dbReference>
<dbReference type="GO" id="GO:0004497">
    <property type="term" value="F:monooxygenase activity"/>
    <property type="evidence" value="ECO:0007669"/>
    <property type="project" value="UniProtKB-KW"/>
</dbReference>
<dbReference type="GO" id="GO:0020037">
    <property type="term" value="F:heme binding"/>
    <property type="evidence" value="ECO:0007669"/>
    <property type="project" value="InterPro"/>
</dbReference>
<dbReference type="GO" id="GO:0016705">
    <property type="term" value="F:oxidoreductase activity, acting on paired donors, with incorporation or reduction of molecular oxygen"/>
    <property type="evidence" value="ECO:0007669"/>
    <property type="project" value="InterPro"/>
</dbReference>
<accession>A0A8K0CXR1</accession>
<name>A0A8K0CXR1_IGNLU</name>
<evidence type="ECO:0000313" key="15">
    <source>
        <dbReference type="Proteomes" id="UP000801492"/>
    </source>
</evidence>
<comment type="subcellular location">
    <subcellularLocation>
        <location evidence="4">Endoplasmic reticulum membrane</location>
        <topology evidence="4">Peripheral membrane protein</topology>
    </subcellularLocation>
    <subcellularLocation>
        <location evidence="3">Microsome membrane</location>
        <topology evidence="3">Peripheral membrane protein</topology>
    </subcellularLocation>
</comment>
<keyword evidence="8" id="KW-0256">Endoplasmic reticulum</keyword>
<evidence type="ECO:0000256" key="6">
    <source>
        <dbReference type="ARBA" id="ARBA00022617"/>
    </source>
</evidence>
<evidence type="ECO:0000256" key="11">
    <source>
        <dbReference type="ARBA" id="ARBA00023004"/>
    </source>
</evidence>
<comment type="cofactor">
    <cofactor evidence="1">
        <name>heme</name>
        <dbReference type="ChEBI" id="CHEBI:30413"/>
    </cofactor>
</comment>
<keyword evidence="9" id="KW-0492">Microsome</keyword>
<comment type="caution">
    <text evidence="14">The sequence shown here is derived from an EMBL/GenBank/DDBJ whole genome shotgun (WGS) entry which is preliminary data.</text>
</comment>
<evidence type="ECO:0000256" key="9">
    <source>
        <dbReference type="ARBA" id="ARBA00022848"/>
    </source>
</evidence>
<keyword evidence="10" id="KW-0560">Oxidoreductase</keyword>
<protein>
    <recommendedName>
        <fullName evidence="16">Cytochrome P450</fullName>
    </recommendedName>
</protein>
<evidence type="ECO:0000256" key="12">
    <source>
        <dbReference type="ARBA" id="ARBA00023033"/>
    </source>
</evidence>
<comment type="function">
    <text evidence="2">May be involved in the metabolism of insect hormones and in the breakdown of synthetic insecticides.</text>
</comment>
<comment type="similarity">
    <text evidence="5">Belongs to the cytochrome P450 family.</text>
</comment>
<dbReference type="InterPro" id="IPR036396">
    <property type="entry name" value="Cyt_P450_sf"/>
</dbReference>
<keyword evidence="11" id="KW-0408">Iron</keyword>
<evidence type="ECO:0000256" key="2">
    <source>
        <dbReference type="ARBA" id="ARBA00003690"/>
    </source>
</evidence>
<dbReference type="InterPro" id="IPR050476">
    <property type="entry name" value="Insect_CytP450_Detox"/>
</dbReference>
<evidence type="ECO:0000256" key="8">
    <source>
        <dbReference type="ARBA" id="ARBA00022824"/>
    </source>
</evidence>
<gene>
    <name evidence="14" type="ORF">ILUMI_13831</name>
</gene>
<dbReference type="PANTHER" id="PTHR24292:SF84">
    <property type="entry name" value="CYTOCHROME P450 28A5-RELATED"/>
    <property type="match status" value="1"/>
</dbReference>
<evidence type="ECO:0000256" key="7">
    <source>
        <dbReference type="ARBA" id="ARBA00022723"/>
    </source>
</evidence>
<evidence type="ECO:0000256" key="4">
    <source>
        <dbReference type="ARBA" id="ARBA00004406"/>
    </source>
</evidence>
<keyword evidence="7" id="KW-0479">Metal-binding</keyword>
<dbReference type="PANTHER" id="PTHR24292">
    <property type="entry name" value="CYTOCHROME P450"/>
    <property type="match status" value="1"/>
</dbReference>
<dbReference type="EMBL" id="VTPC01008795">
    <property type="protein sequence ID" value="KAF2892342.1"/>
    <property type="molecule type" value="Genomic_DNA"/>
</dbReference>
<proteinExistence type="inferred from homology"/>
<evidence type="ECO:0008006" key="16">
    <source>
        <dbReference type="Google" id="ProtNLM"/>
    </source>
</evidence>
<organism evidence="14 15">
    <name type="scientific">Ignelater luminosus</name>
    <name type="common">Cucubano</name>
    <name type="synonym">Pyrophorus luminosus</name>
    <dbReference type="NCBI Taxonomy" id="2038154"/>
    <lineage>
        <taxon>Eukaryota</taxon>
        <taxon>Metazoa</taxon>
        <taxon>Ecdysozoa</taxon>
        <taxon>Arthropoda</taxon>
        <taxon>Hexapoda</taxon>
        <taxon>Insecta</taxon>
        <taxon>Pterygota</taxon>
        <taxon>Neoptera</taxon>
        <taxon>Endopterygota</taxon>
        <taxon>Coleoptera</taxon>
        <taxon>Polyphaga</taxon>
        <taxon>Elateriformia</taxon>
        <taxon>Elateroidea</taxon>
        <taxon>Elateridae</taxon>
        <taxon>Agrypninae</taxon>
        <taxon>Pyrophorini</taxon>
        <taxon>Ignelater</taxon>
    </lineage>
</organism>
<dbReference type="Proteomes" id="UP000801492">
    <property type="component" value="Unassembled WGS sequence"/>
</dbReference>